<dbReference type="PROSITE" id="PS00061">
    <property type="entry name" value="ADH_SHORT"/>
    <property type="match status" value="1"/>
</dbReference>
<keyword evidence="2 3" id="KW-0560">Oxidoreductase</keyword>
<comment type="caution">
    <text evidence="3">The sequence shown here is derived from an EMBL/GenBank/DDBJ whole genome shotgun (WGS) entry which is preliminary data.</text>
</comment>
<dbReference type="PRINTS" id="PR00080">
    <property type="entry name" value="SDRFAMILY"/>
</dbReference>
<comment type="similarity">
    <text evidence="1">Belongs to the short-chain dehydrogenases/reductases (SDR) family.</text>
</comment>
<protein>
    <submittedName>
        <fullName evidence="3">SDR family NAD(P)-dependent oxidoreductase</fullName>
        <ecNumber evidence="3">1.1.1.-</ecNumber>
    </submittedName>
</protein>
<dbReference type="Proteomes" id="UP001596074">
    <property type="component" value="Unassembled WGS sequence"/>
</dbReference>
<dbReference type="Gene3D" id="3.40.50.720">
    <property type="entry name" value="NAD(P)-binding Rossmann-like Domain"/>
    <property type="match status" value="1"/>
</dbReference>
<evidence type="ECO:0000256" key="2">
    <source>
        <dbReference type="ARBA" id="ARBA00023002"/>
    </source>
</evidence>
<dbReference type="InterPro" id="IPR002347">
    <property type="entry name" value="SDR_fam"/>
</dbReference>
<dbReference type="PANTHER" id="PTHR24321">
    <property type="entry name" value="DEHYDROGENASES, SHORT CHAIN"/>
    <property type="match status" value="1"/>
</dbReference>
<dbReference type="Pfam" id="PF13561">
    <property type="entry name" value="adh_short_C2"/>
    <property type="match status" value="1"/>
</dbReference>
<proteinExistence type="inferred from homology"/>
<sequence>MAQDFDRKVAMVTGAATGIGAATARLLAERGAKVGLVGLQEDLLAGVAEELNGAADGSAIAVPTDVADPTQVEAAVTRIVDEFGGLHHAVNNAAVPGQEADLHEIDVADWARTIGINLSGAFYGMRYQIPHMLAAGGGSIVNIASVNATKPLTQHGAYTASKHGIVGISQSAQLDYVTRNIRINVVSPGVTDTPMVGSGGDLADVMKSIVPWGRMATPTEVGEAVVWALSDQASYLVGQQIIVDGGFVLR</sequence>
<dbReference type="EMBL" id="JBHSON010000007">
    <property type="protein sequence ID" value="MFC5745303.1"/>
    <property type="molecule type" value="Genomic_DNA"/>
</dbReference>
<dbReference type="PRINTS" id="PR00081">
    <property type="entry name" value="GDHRDH"/>
</dbReference>
<evidence type="ECO:0000313" key="4">
    <source>
        <dbReference type="Proteomes" id="UP001596074"/>
    </source>
</evidence>
<evidence type="ECO:0000256" key="1">
    <source>
        <dbReference type="ARBA" id="ARBA00006484"/>
    </source>
</evidence>
<keyword evidence="4" id="KW-1185">Reference proteome</keyword>
<gene>
    <name evidence="3" type="ORF">ACFPZN_06765</name>
</gene>
<dbReference type="InterPro" id="IPR036291">
    <property type="entry name" value="NAD(P)-bd_dom_sf"/>
</dbReference>
<dbReference type="RefSeq" id="WP_378280927.1">
    <property type="nucleotide sequence ID" value="NZ_JBHSON010000007.1"/>
</dbReference>
<dbReference type="GO" id="GO:0016491">
    <property type="term" value="F:oxidoreductase activity"/>
    <property type="evidence" value="ECO:0007669"/>
    <property type="project" value="UniProtKB-KW"/>
</dbReference>
<evidence type="ECO:0000313" key="3">
    <source>
        <dbReference type="EMBL" id="MFC5745303.1"/>
    </source>
</evidence>
<dbReference type="InterPro" id="IPR020904">
    <property type="entry name" value="Sc_DH/Rdtase_CS"/>
</dbReference>
<accession>A0ABW0ZSA6</accession>
<name>A0ABW0ZSA6_9ACTN</name>
<dbReference type="SUPFAM" id="SSF51735">
    <property type="entry name" value="NAD(P)-binding Rossmann-fold domains"/>
    <property type="match status" value="1"/>
</dbReference>
<organism evidence="3 4">
    <name type="scientific">Actinomadura rugatobispora</name>
    <dbReference type="NCBI Taxonomy" id="1994"/>
    <lineage>
        <taxon>Bacteria</taxon>
        <taxon>Bacillati</taxon>
        <taxon>Actinomycetota</taxon>
        <taxon>Actinomycetes</taxon>
        <taxon>Streptosporangiales</taxon>
        <taxon>Thermomonosporaceae</taxon>
        <taxon>Actinomadura</taxon>
    </lineage>
</organism>
<dbReference type="PANTHER" id="PTHR24321:SF8">
    <property type="entry name" value="ESTRADIOL 17-BETA-DEHYDROGENASE 8-RELATED"/>
    <property type="match status" value="1"/>
</dbReference>
<reference evidence="4" key="1">
    <citation type="journal article" date="2019" name="Int. J. Syst. Evol. Microbiol.">
        <title>The Global Catalogue of Microorganisms (GCM) 10K type strain sequencing project: providing services to taxonomists for standard genome sequencing and annotation.</title>
        <authorList>
            <consortium name="The Broad Institute Genomics Platform"/>
            <consortium name="The Broad Institute Genome Sequencing Center for Infectious Disease"/>
            <person name="Wu L."/>
            <person name="Ma J."/>
        </authorList>
    </citation>
    <scope>NUCLEOTIDE SEQUENCE [LARGE SCALE GENOMIC DNA]</scope>
    <source>
        <strain evidence="4">KCTC 42087</strain>
    </source>
</reference>
<dbReference type="EC" id="1.1.1.-" evidence="3"/>
<dbReference type="CDD" id="cd05233">
    <property type="entry name" value="SDR_c"/>
    <property type="match status" value="1"/>
</dbReference>